<gene>
    <name evidence="2" type="ORF">C5E45_17795</name>
</gene>
<evidence type="ECO:0000313" key="2">
    <source>
        <dbReference type="EMBL" id="PPJ37063.1"/>
    </source>
</evidence>
<dbReference type="AlphaFoldDB" id="A0A2S6APE4"/>
<comment type="caution">
    <text evidence="2">The sequence shown here is derived from an EMBL/GenBank/DDBJ whole genome shotgun (WGS) entry which is preliminary data.</text>
</comment>
<name>A0A2S6APE4_9NOCA</name>
<feature type="compositionally biased region" description="Basic and acidic residues" evidence="1">
    <location>
        <begin position="171"/>
        <end position="187"/>
    </location>
</feature>
<feature type="region of interest" description="Disordered" evidence="1">
    <location>
        <begin position="159"/>
        <end position="217"/>
    </location>
</feature>
<evidence type="ECO:0008006" key="4">
    <source>
        <dbReference type="Google" id="ProtNLM"/>
    </source>
</evidence>
<evidence type="ECO:0000313" key="3">
    <source>
        <dbReference type="Proteomes" id="UP000239874"/>
    </source>
</evidence>
<dbReference type="OrthoDB" id="3352146at2"/>
<protein>
    <recommendedName>
        <fullName evidence="4">DUF4254 domain-containing protein</fullName>
    </recommendedName>
</protein>
<dbReference type="Pfam" id="PF14063">
    <property type="entry name" value="DUF4254"/>
    <property type="match status" value="1"/>
</dbReference>
<proteinExistence type="predicted"/>
<reference evidence="2 3" key="1">
    <citation type="submission" date="2018-02" db="EMBL/GenBank/DDBJ databases">
        <title>8 Nocardia nova and 1 Nocardia cyriacigeorgica strain used for evolution to TMP-SMX.</title>
        <authorList>
            <person name="Mehta H."/>
            <person name="Weng J."/>
            <person name="Shamoo Y."/>
        </authorList>
    </citation>
    <scope>NUCLEOTIDE SEQUENCE [LARGE SCALE GENOMIC DNA]</scope>
    <source>
        <strain evidence="2 3">MDA3139</strain>
    </source>
</reference>
<dbReference type="RefSeq" id="WP_104380012.1">
    <property type="nucleotide sequence ID" value="NZ_PSZC01000011.1"/>
</dbReference>
<dbReference type="Proteomes" id="UP000239874">
    <property type="component" value="Unassembled WGS sequence"/>
</dbReference>
<evidence type="ECO:0000256" key="1">
    <source>
        <dbReference type="SAM" id="MobiDB-lite"/>
    </source>
</evidence>
<dbReference type="EMBL" id="PSZC01000011">
    <property type="protein sequence ID" value="PPJ37063.1"/>
    <property type="molecule type" value="Genomic_DNA"/>
</dbReference>
<dbReference type="InterPro" id="IPR025350">
    <property type="entry name" value="DUF4254"/>
</dbReference>
<sequence>MIVKLPSKDELLEACNGTVRMNHPVLHTARKLAALHTARRIATHHNIHESDRSRADLVRAIDCWVVANLPQAGGASYLHTESVGMVIDRIAQYCVDAQTALNSPVAEPNRHFLWQRLAELAVAYTDLAFEISAGLRRLPTLTYPWTTLDAVNSRAREMDSWSSSGSCSPVRPREYDLPRTSLAEKRKAGSRRIPTRTSPAKPPTSRRLWALSSVASS</sequence>
<organism evidence="2 3">
    <name type="scientific">Nocardia nova</name>
    <dbReference type="NCBI Taxonomy" id="37330"/>
    <lineage>
        <taxon>Bacteria</taxon>
        <taxon>Bacillati</taxon>
        <taxon>Actinomycetota</taxon>
        <taxon>Actinomycetes</taxon>
        <taxon>Mycobacteriales</taxon>
        <taxon>Nocardiaceae</taxon>
        <taxon>Nocardia</taxon>
    </lineage>
</organism>
<accession>A0A2S6APE4</accession>